<reference evidence="2 3" key="1">
    <citation type="submission" date="2024-01" db="EMBL/GenBank/DDBJ databases">
        <title>The genomes of 5 underutilized Papilionoideae crops provide insights into root nodulation and disease resistanc.</title>
        <authorList>
            <person name="Jiang F."/>
        </authorList>
    </citation>
    <scope>NUCLEOTIDE SEQUENCE [LARGE SCALE GENOMIC DNA]</scope>
    <source>
        <strain evidence="2">JINMINGXINNONG_FW02</strain>
        <tissue evidence="2">Leaves</tissue>
    </source>
</reference>
<dbReference type="EMBL" id="JAYMYR010000007">
    <property type="protein sequence ID" value="KAK7353708.1"/>
    <property type="molecule type" value="Genomic_DNA"/>
</dbReference>
<accession>A0AAN9MLP4</accession>
<evidence type="ECO:0000313" key="2">
    <source>
        <dbReference type="EMBL" id="KAK7353708.1"/>
    </source>
</evidence>
<feature type="compositionally biased region" description="Polar residues" evidence="1">
    <location>
        <begin position="37"/>
        <end position="47"/>
    </location>
</feature>
<dbReference type="AlphaFoldDB" id="A0AAN9MLP4"/>
<evidence type="ECO:0000256" key="1">
    <source>
        <dbReference type="SAM" id="MobiDB-lite"/>
    </source>
</evidence>
<sequence>MNVEVRGNEVEGYVGEVLGTTIPLATGRLKSVPVFPDNTSDEASLSPETEGHQPGGAIRNGNNGDGGSFSIAKRHEAGCGGLLGLERSRFSNEKEEAFVEEGYKTLERVQRLRNLWE</sequence>
<keyword evidence="3" id="KW-1185">Reference proteome</keyword>
<evidence type="ECO:0000313" key="3">
    <source>
        <dbReference type="Proteomes" id="UP001374584"/>
    </source>
</evidence>
<protein>
    <submittedName>
        <fullName evidence="2">Uncharacterized protein</fullName>
    </submittedName>
</protein>
<organism evidence="2 3">
    <name type="scientific">Phaseolus coccineus</name>
    <name type="common">Scarlet runner bean</name>
    <name type="synonym">Phaseolus multiflorus</name>
    <dbReference type="NCBI Taxonomy" id="3886"/>
    <lineage>
        <taxon>Eukaryota</taxon>
        <taxon>Viridiplantae</taxon>
        <taxon>Streptophyta</taxon>
        <taxon>Embryophyta</taxon>
        <taxon>Tracheophyta</taxon>
        <taxon>Spermatophyta</taxon>
        <taxon>Magnoliopsida</taxon>
        <taxon>eudicotyledons</taxon>
        <taxon>Gunneridae</taxon>
        <taxon>Pentapetalae</taxon>
        <taxon>rosids</taxon>
        <taxon>fabids</taxon>
        <taxon>Fabales</taxon>
        <taxon>Fabaceae</taxon>
        <taxon>Papilionoideae</taxon>
        <taxon>50 kb inversion clade</taxon>
        <taxon>NPAAA clade</taxon>
        <taxon>indigoferoid/millettioid clade</taxon>
        <taxon>Phaseoleae</taxon>
        <taxon>Phaseolus</taxon>
    </lineage>
</organism>
<proteinExistence type="predicted"/>
<comment type="caution">
    <text evidence="2">The sequence shown here is derived from an EMBL/GenBank/DDBJ whole genome shotgun (WGS) entry which is preliminary data.</text>
</comment>
<gene>
    <name evidence="2" type="ORF">VNO80_19159</name>
</gene>
<dbReference type="Proteomes" id="UP001374584">
    <property type="component" value="Unassembled WGS sequence"/>
</dbReference>
<name>A0AAN9MLP4_PHACN</name>
<feature type="region of interest" description="Disordered" evidence="1">
    <location>
        <begin position="33"/>
        <end position="71"/>
    </location>
</feature>